<dbReference type="InterPro" id="IPR034154">
    <property type="entry name" value="TOPRIM_DnaG/twinkle"/>
</dbReference>
<protein>
    <recommendedName>
        <fullName evidence="4">Zinc finger CHC2-type domain-containing protein</fullName>
    </recommendedName>
</protein>
<gene>
    <name evidence="5" type="ORF">LCGC14_1541470</name>
</gene>
<dbReference type="InterPro" id="IPR036977">
    <property type="entry name" value="DNA_primase_Znf_CHC2"/>
</dbReference>
<dbReference type="PANTHER" id="PTHR30313:SF2">
    <property type="entry name" value="DNA PRIMASE"/>
    <property type="match status" value="1"/>
</dbReference>
<dbReference type="EMBL" id="LAZR01011673">
    <property type="protein sequence ID" value="KKM60478.1"/>
    <property type="molecule type" value="Genomic_DNA"/>
</dbReference>
<dbReference type="CDD" id="cd01029">
    <property type="entry name" value="TOPRIM_primases"/>
    <property type="match status" value="1"/>
</dbReference>
<evidence type="ECO:0000256" key="1">
    <source>
        <dbReference type="ARBA" id="ARBA00022723"/>
    </source>
</evidence>
<dbReference type="SUPFAM" id="SSF56731">
    <property type="entry name" value="DNA primase core"/>
    <property type="match status" value="1"/>
</dbReference>
<sequence length="310" mass="35506">MDDFSHYPWRALLEGQGIATIRDMGENIVSHCPFCHHERHTTFSLSLSKGLWICFRCGKKGNAAMLLSELFNISYEEAEHRLRLGTAWRETEKKKPASSLRLPYEFESLKLPETIGNRRFWKYARRRRLTPALVEEYDVGFCREGFLDGRLVIPFRWEGQLISYFARDITGRQAVKVITCPGGRHAKYLFNLDRVQSDDIIIVEGAFDCLTLADRAAATSGKRMSEDQILRLAVSDFRTVYLCWDEDAQCEALEAVQRLTELMIDAKLVLLSTGDPNQLGREAVLEAVAQARSPTALQSVELWGDRRVRR</sequence>
<dbReference type="AlphaFoldDB" id="A0A0F9ISX9"/>
<dbReference type="GO" id="GO:0003677">
    <property type="term" value="F:DNA binding"/>
    <property type="evidence" value="ECO:0007669"/>
    <property type="project" value="InterPro"/>
</dbReference>
<dbReference type="GO" id="GO:0003899">
    <property type="term" value="F:DNA-directed RNA polymerase activity"/>
    <property type="evidence" value="ECO:0007669"/>
    <property type="project" value="InterPro"/>
</dbReference>
<evidence type="ECO:0000313" key="5">
    <source>
        <dbReference type="EMBL" id="KKM60478.1"/>
    </source>
</evidence>
<name>A0A0F9ISX9_9ZZZZ</name>
<evidence type="ECO:0000256" key="3">
    <source>
        <dbReference type="ARBA" id="ARBA00022833"/>
    </source>
</evidence>
<organism evidence="5">
    <name type="scientific">marine sediment metagenome</name>
    <dbReference type="NCBI Taxonomy" id="412755"/>
    <lineage>
        <taxon>unclassified sequences</taxon>
        <taxon>metagenomes</taxon>
        <taxon>ecological metagenomes</taxon>
    </lineage>
</organism>
<dbReference type="GO" id="GO:0008270">
    <property type="term" value="F:zinc ion binding"/>
    <property type="evidence" value="ECO:0007669"/>
    <property type="project" value="UniProtKB-KW"/>
</dbReference>
<dbReference type="Gene3D" id="3.90.580.10">
    <property type="entry name" value="Zinc finger, CHC2-type domain"/>
    <property type="match status" value="1"/>
</dbReference>
<dbReference type="GO" id="GO:0006269">
    <property type="term" value="P:DNA replication, synthesis of primer"/>
    <property type="evidence" value="ECO:0007669"/>
    <property type="project" value="TreeGrafter"/>
</dbReference>
<feature type="domain" description="Zinc finger CHC2-type" evidence="4">
    <location>
        <begin position="28"/>
        <end position="83"/>
    </location>
</feature>
<keyword evidence="3" id="KW-0862">Zinc</keyword>
<keyword evidence="1" id="KW-0479">Metal-binding</keyword>
<dbReference type="Gene3D" id="3.40.1360.10">
    <property type="match status" value="1"/>
</dbReference>
<evidence type="ECO:0000259" key="4">
    <source>
        <dbReference type="SMART" id="SM00400"/>
    </source>
</evidence>
<reference evidence="5" key="1">
    <citation type="journal article" date="2015" name="Nature">
        <title>Complex archaea that bridge the gap between prokaryotes and eukaryotes.</title>
        <authorList>
            <person name="Spang A."/>
            <person name="Saw J.H."/>
            <person name="Jorgensen S.L."/>
            <person name="Zaremba-Niedzwiedzka K."/>
            <person name="Martijn J."/>
            <person name="Lind A.E."/>
            <person name="van Eijk R."/>
            <person name="Schleper C."/>
            <person name="Guy L."/>
            <person name="Ettema T.J."/>
        </authorList>
    </citation>
    <scope>NUCLEOTIDE SEQUENCE</scope>
</reference>
<dbReference type="PANTHER" id="PTHR30313">
    <property type="entry name" value="DNA PRIMASE"/>
    <property type="match status" value="1"/>
</dbReference>
<evidence type="ECO:0000256" key="2">
    <source>
        <dbReference type="ARBA" id="ARBA00022771"/>
    </source>
</evidence>
<dbReference type="InterPro" id="IPR050219">
    <property type="entry name" value="DnaG_primase"/>
</dbReference>
<comment type="caution">
    <text evidence="5">The sequence shown here is derived from an EMBL/GenBank/DDBJ whole genome shotgun (WGS) entry which is preliminary data.</text>
</comment>
<dbReference type="SUPFAM" id="SSF57783">
    <property type="entry name" value="Zinc beta-ribbon"/>
    <property type="match status" value="1"/>
</dbReference>
<dbReference type="InterPro" id="IPR002694">
    <property type="entry name" value="Znf_CHC2"/>
</dbReference>
<accession>A0A0F9ISX9</accession>
<proteinExistence type="predicted"/>
<dbReference type="Pfam" id="PF01807">
    <property type="entry name" value="Zn_ribbon_DnaG"/>
    <property type="match status" value="1"/>
</dbReference>
<dbReference type="GO" id="GO:0005737">
    <property type="term" value="C:cytoplasm"/>
    <property type="evidence" value="ECO:0007669"/>
    <property type="project" value="TreeGrafter"/>
</dbReference>
<keyword evidence="2" id="KW-0863">Zinc-finger</keyword>
<dbReference type="SMART" id="SM00400">
    <property type="entry name" value="ZnF_CHCC"/>
    <property type="match status" value="1"/>
</dbReference>